<name>A0A0K6GDB7_9AGAM</name>
<evidence type="ECO:0000313" key="2">
    <source>
        <dbReference type="Proteomes" id="UP000044841"/>
    </source>
</evidence>
<sequence>MSEPMNYQCEYSSSVLREWKNTRELAEKAILAYRESCQSVAALASSNADEAQMLTMQLDHTLINFYPQTANELVHSRANLARARNCTKSRFQSLPNEIIRMIFMDLVYAPAPGDPRSPAMNKALETMCSRLIGLISVCSSWRNIGLNSSELWSFIPLSTDHPNHPSPLTSLFLERALASAYNNRPLYLVTSPSLKQVPHLPLVTGNVPPRFTSINIEGCERQICDLIGSLLQYASHEALSELSIHQVSNARNRRGPYQALLPSGRLTFGPKDDVFRSLIGSLSTLRVSGANLMWDQIAFSQKLVELRVQSVVLGHSHSALPNFARALQSAPELQDLKIIGLVTFPDTHQDFHLETPAEIVSLPKLKSLLLEDLHFNVLSFLLRSIAPGSHHVKLFLTLKALQLLLVYGRPVEITSDRLIDLLKGFKIDTLLLRGDIYEDSMWLEDLDLRDIIGSLPTLSVLKMANWKFNEGGLLALAPVPPKHQNPQDVRGLFPSLSHLTLSDCAVKNSDASTLLHVVASHPLQSLEIGPFGAVVDTASLASKSIARLKTMVPNFREARAALDMEDFAQHVWQLW</sequence>
<dbReference type="AlphaFoldDB" id="A0A0K6GDB7"/>
<proteinExistence type="predicted"/>
<dbReference type="SUPFAM" id="SSF52047">
    <property type="entry name" value="RNI-like"/>
    <property type="match status" value="1"/>
</dbReference>
<dbReference type="EMBL" id="CYGV01001689">
    <property type="protein sequence ID" value="CUA76456.1"/>
    <property type="molecule type" value="Genomic_DNA"/>
</dbReference>
<dbReference type="Gene3D" id="3.80.10.10">
    <property type="entry name" value="Ribonuclease Inhibitor"/>
    <property type="match status" value="1"/>
</dbReference>
<organism evidence="1 2">
    <name type="scientific">Rhizoctonia solani</name>
    <dbReference type="NCBI Taxonomy" id="456999"/>
    <lineage>
        <taxon>Eukaryota</taxon>
        <taxon>Fungi</taxon>
        <taxon>Dikarya</taxon>
        <taxon>Basidiomycota</taxon>
        <taxon>Agaricomycotina</taxon>
        <taxon>Agaricomycetes</taxon>
        <taxon>Cantharellales</taxon>
        <taxon>Ceratobasidiaceae</taxon>
        <taxon>Rhizoctonia</taxon>
    </lineage>
</organism>
<evidence type="ECO:0008006" key="3">
    <source>
        <dbReference type="Google" id="ProtNLM"/>
    </source>
</evidence>
<accession>A0A0K6GDB7</accession>
<evidence type="ECO:0000313" key="1">
    <source>
        <dbReference type="EMBL" id="CUA76456.1"/>
    </source>
</evidence>
<dbReference type="InterPro" id="IPR032675">
    <property type="entry name" value="LRR_dom_sf"/>
</dbReference>
<gene>
    <name evidence="1" type="ORF">RSOLAG22IIIB_06287</name>
</gene>
<protein>
    <recommendedName>
        <fullName evidence="3">F-box domain-containing protein</fullName>
    </recommendedName>
</protein>
<dbReference type="Proteomes" id="UP000044841">
    <property type="component" value="Unassembled WGS sequence"/>
</dbReference>
<keyword evidence="2" id="KW-1185">Reference proteome</keyword>
<reference evidence="1 2" key="1">
    <citation type="submission" date="2015-07" db="EMBL/GenBank/DDBJ databases">
        <authorList>
            <person name="Noorani M."/>
        </authorList>
    </citation>
    <scope>NUCLEOTIDE SEQUENCE [LARGE SCALE GENOMIC DNA]</scope>
    <source>
        <strain evidence="1">BBA 69670</strain>
    </source>
</reference>